<feature type="domain" description="(S)-ureidoglycine aminohydrolase cupin" evidence="1">
    <location>
        <begin position="24"/>
        <end position="93"/>
    </location>
</feature>
<dbReference type="CDD" id="cd02227">
    <property type="entry name" value="cupin_TM1112-like"/>
    <property type="match status" value="1"/>
</dbReference>
<dbReference type="SUPFAM" id="SSF51182">
    <property type="entry name" value="RmlC-like cupins"/>
    <property type="match status" value="1"/>
</dbReference>
<accession>A0A0B0H5W6</accession>
<dbReference type="PANTHER" id="PTHR33271:SF22">
    <property type="entry name" value="OS04G0445200 PROTEIN"/>
    <property type="match status" value="1"/>
</dbReference>
<gene>
    <name evidence="2" type="ORF">JV46_25350</name>
</gene>
<dbReference type="Gene3D" id="2.60.120.10">
    <property type="entry name" value="Jelly Rolls"/>
    <property type="match status" value="1"/>
</dbReference>
<dbReference type="PATRIC" id="fig|2340.3.peg.2561"/>
<dbReference type="AlphaFoldDB" id="A0A0B0H5W6"/>
<dbReference type="eggNOG" id="COG3450">
    <property type="taxonomic scope" value="Bacteria"/>
</dbReference>
<dbReference type="EMBL" id="JRAA01000003">
    <property type="protein sequence ID" value="KHF24495.1"/>
    <property type="molecule type" value="Genomic_DNA"/>
</dbReference>
<keyword evidence="3" id="KW-1185">Reference proteome</keyword>
<evidence type="ECO:0000313" key="3">
    <source>
        <dbReference type="Proteomes" id="UP000030856"/>
    </source>
</evidence>
<dbReference type="STRING" id="2340.JV46_25350"/>
<dbReference type="Pfam" id="PF05899">
    <property type="entry name" value="Cupin_3"/>
    <property type="match status" value="1"/>
</dbReference>
<dbReference type="InterPro" id="IPR011051">
    <property type="entry name" value="RmlC_Cupin_sf"/>
</dbReference>
<organism evidence="2 3">
    <name type="scientific">Solemya velum gill symbiont</name>
    <dbReference type="NCBI Taxonomy" id="2340"/>
    <lineage>
        <taxon>Bacteria</taxon>
        <taxon>Pseudomonadati</taxon>
        <taxon>Pseudomonadota</taxon>
        <taxon>Gammaproteobacteria</taxon>
        <taxon>sulfur-oxidizing symbionts</taxon>
    </lineage>
</organism>
<dbReference type="InterPro" id="IPR014710">
    <property type="entry name" value="RmlC-like_jellyroll"/>
</dbReference>
<dbReference type="PANTHER" id="PTHR33271">
    <property type="entry name" value="OS04G0445200 PROTEIN"/>
    <property type="match status" value="1"/>
</dbReference>
<sequence>MKKMSHDQILCEKHASPMKIEVLGAYDWPIWKKEISTFPWTYAEQETCYFIRGKAIVTPDGGEPVEMGRGDLVTFPKGMSCTWEILKDVEKHYQLG</sequence>
<dbReference type="Proteomes" id="UP000030856">
    <property type="component" value="Unassembled WGS sequence"/>
</dbReference>
<protein>
    <submittedName>
        <fullName evidence="2">Enzyme of the cupin superfamily</fullName>
    </submittedName>
</protein>
<proteinExistence type="predicted"/>
<dbReference type="InterPro" id="IPR008579">
    <property type="entry name" value="UGlyAH_Cupin_dom"/>
</dbReference>
<evidence type="ECO:0000313" key="2">
    <source>
        <dbReference type="EMBL" id="KHF24495.1"/>
    </source>
</evidence>
<comment type="caution">
    <text evidence="2">The sequence shown here is derived from an EMBL/GenBank/DDBJ whole genome shotgun (WGS) entry which is preliminary data.</text>
</comment>
<evidence type="ECO:0000259" key="1">
    <source>
        <dbReference type="Pfam" id="PF05899"/>
    </source>
</evidence>
<name>A0A0B0H5W6_SOVGS</name>
<reference evidence="2 3" key="1">
    <citation type="journal article" date="2014" name="BMC Genomics">
        <title>The genome of the intracellular bacterium of the coastal bivalve, Solemya velum: a blueprint for thriving in and out of symbiosis.</title>
        <authorList>
            <person name="Dmytrenko O."/>
            <person name="Russell S.L."/>
            <person name="Loo W.T."/>
            <person name="Fontanez K.M."/>
            <person name="Liao L."/>
            <person name="Roeselers G."/>
            <person name="Sharma R."/>
            <person name="Stewart F.J."/>
            <person name="Newton I.L."/>
            <person name="Woyke T."/>
            <person name="Wu D."/>
            <person name="Lang J.M."/>
            <person name="Eisen J.A."/>
            <person name="Cavanaugh C.M."/>
        </authorList>
    </citation>
    <scope>NUCLEOTIDE SEQUENCE [LARGE SCALE GENOMIC DNA]</scope>
    <source>
        <strain evidence="2 3">WH</strain>
    </source>
</reference>